<evidence type="ECO:0000313" key="1">
    <source>
        <dbReference type="EMBL" id="GAE52926.1"/>
    </source>
</evidence>
<reference evidence="1 2" key="1">
    <citation type="submission" date="2014-01" db="EMBL/GenBank/DDBJ databases">
        <title>Genome sequence and analysis of Xanthomonas arboricola pv. pruni.</title>
        <authorList>
            <person name="Fujikawa T."/>
            <person name="Nakazono-Nagaoka E."/>
        </authorList>
    </citation>
    <scope>NUCLEOTIDE SEQUENCE [LARGE SCALE GENOMIC DNA]</scope>
    <source>
        <strain evidence="2">MAFF 311562</strain>
    </source>
</reference>
<dbReference type="AlphaFoldDB" id="W4S8W1"/>
<comment type="caution">
    <text evidence="1">The sequence shown here is derived from an EMBL/GenBank/DDBJ whole genome shotgun (WGS) entry which is preliminary data.</text>
</comment>
<protein>
    <submittedName>
        <fullName evidence="1">Uncharacterized protein</fullName>
    </submittedName>
</protein>
<dbReference type="Proteomes" id="UP000019143">
    <property type="component" value="Unassembled WGS sequence"/>
</dbReference>
<gene>
    <name evidence="1" type="ORF">XPU_4458</name>
</gene>
<organism evidence="1 2">
    <name type="scientific">Xanthomonas arboricola pv. pruni str. MAFF 311562</name>
    <dbReference type="NCBI Taxonomy" id="1414836"/>
    <lineage>
        <taxon>Bacteria</taxon>
        <taxon>Pseudomonadati</taxon>
        <taxon>Pseudomonadota</taxon>
        <taxon>Gammaproteobacteria</taxon>
        <taxon>Lysobacterales</taxon>
        <taxon>Lysobacteraceae</taxon>
        <taxon>Xanthomonas</taxon>
    </lineage>
</organism>
<accession>W4S8W1</accession>
<name>W4S8W1_9XANT</name>
<dbReference type="EMBL" id="BAVB01000389">
    <property type="protein sequence ID" value="GAE52926.1"/>
    <property type="molecule type" value="Genomic_DNA"/>
</dbReference>
<sequence length="209" mass="22333">MDRTTPAGDNSTDAWKSSCAPEWADLRGITRMQAQEYDDPGQLARRTGGSGRCVDGQMPAHLMSVRRCLVQCVLTVGARGSTQSGAPCGELRVYKADAALRAANTSTAPPPCGAAGARKRHGPLVHFDSERALRTHLTTGQLSCVVRSWYRNRATASEHLSPRGGYPGMLDKFRQVSSALHIGPVNSAMNNGMTNAYGFQASEENGAGR</sequence>
<evidence type="ECO:0000313" key="2">
    <source>
        <dbReference type="Proteomes" id="UP000019143"/>
    </source>
</evidence>
<proteinExistence type="predicted"/>